<dbReference type="AlphaFoldDB" id="A0A3M7T3G2"/>
<evidence type="ECO:0000313" key="1">
    <source>
        <dbReference type="EMBL" id="RNA42563.1"/>
    </source>
</evidence>
<evidence type="ECO:0000313" key="2">
    <source>
        <dbReference type="Proteomes" id="UP000276133"/>
    </source>
</evidence>
<name>A0A3M7T3G2_BRAPC</name>
<keyword evidence="2" id="KW-1185">Reference proteome</keyword>
<gene>
    <name evidence="1" type="ORF">BpHYR1_029698</name>
</gene>
<organism evidence="1 2">
    <name type="scientific">Brachionus plicatilis</name>
    <name type="common">Marine rotifer</name>
    <name type="synonym">Brachionus muelleri</name>
    <dbReference type="NCBI Taxonomy" id="10195"/>
    <lineage>
        <taxon>Eukaryota</taxon>
        <taxon>Metazoa</taxon>
        <taxon>Spiralia</taxon>
        <taxon>Gnathifera</taxon>
        <taxon>Rotifera</taxon>
        <taxon>Eurotatoria</taxon>
        <taxon>Monogononta</taxon>
        <taxon>Pseudotrocha</taxon>
        <taxon>Ploima</taxon>
        <taxon>Brachionidae</taxon>
        <taxon>Brachionus</taxon>
    </lineage>
</organism>
<accession>A0A3M7T3G2</accession>
<dbReference type="EMBL" id="REGN01000352">
    <property type="protein sequence ID" value="RNA42563.1"/>
    <property type="molecule type" value="Genomic_DNA"/>
</dbReference>
<protein>
    <submittedName>
        <fullName evidence="1">Uncharacterized protein</fullName>
    </submittedName>
</protein>
<proteinExistence type="predicted"/>
<comment type="caution">
    <text evidence="1">The sequence shown here is derived from an EMBL/GenBank/DDBJ whole genome shotgun (WGS) entry which is preliminary data.</text>
</comment>
<reference evidence="1 2" key="1">
    <citation type="journal article" date="2018" name="Sci. Rep.">
        <title>Genomic signatures of local adaptation to the degree of environmental predictability in rotifers.</title>
        <authorList>
            <person name="Franch-Gras L."/>
            <person name="Hahn C."/>
            <person name="Garcia-Roger E.M."/>
            <person name="Carmona M.J."/>
            <person name="Serra M."/>
            <person name="Gomez A."/>
        </authorList>
    </citation>
    <scope>NUCLEOTIDE SEQUENCE [LARGE SCALE GENOMIC DNA]</scope>
    <source>
        <strain evidence="1">HYR1</strain>
    </source>
</reference>
<sequence length="71" mass="8447">MPKKSKYNRVSDLGNLFIIWGKKMKNLGYCIQNFIISILIDKLFITIKLNILDFGYLLQIFYQDGLPYHHH</sequence>
<dbReference type="Proteomes" id="UP000276133">
    <property type="component" value="Unassembled WGS sequence"/>
</dbReference>